<dbReference type="InterPro" id="IPR011990">
    <property type="entry name" value="TPR-like_helical_dom_sf"/>
</dbReference>
<dbReference type="AlphaFoldDB" id="A0A2R3ZAE4"/>
<dbReference type="CDD" id="cd08977">
    <property type="entry name" value="SusD"/>
    <property type="match status" value="1"/>
</dbReference>
<protein>
    <submittedName>
        <fullName evidence="10">RagB/SusD family nutrient uptake outer membrane protein</fullName>
    </submittedName>
</protein>
<keyword evidence="3 7" id="KW-0732">Signal</keyword>
<comment type="similarity">
    <text evidence="2">Belongs to the SusD family.</text>
</comment>
<keyword evidence="11" id="KW-1185">Reference proteome</keyword>
<evidence type="ECO:0000313" key="11">
    <source>
        <dbReference type="Proteomes" id="UP000241507"/>
    </source>
</evidence>
<evidence type="ECO:0000256" key="4">
    <source>
        <dbReference type="ARBA" id="ARBA00023136"/>
    </source>
</evidence>
<accession>A0A2R3ZAE4</accession>
<dbReference type="OrthoDB" id="621570at2"/>
<dbReference type="Pfam" id="PF07980">
    <property type="entry name" value="SusD_RagB"/>
    <property type="match status" value="1"/>
</dbReference>
<evidence type="ECO:0000256" key="5">
    <source>
        <dbReference type="ARBA" id="ARBA00023237"/>
    </source>
</evidence>
<dbReference type="InterPro" id="IPR033985">
    <property type="entry name" value="SusD-like_N"/>
</dbReference>
<feature type="domain" description="SusD-like N-terminal" evidence="9">
    <location>
        <begin position="68"/>
        <end position="226"/>
    </location>
</feature>
<dbReference type="SUPFAM" id="SSF48452">
    <property type="entry name" value="TPR-like"/>
    <property type="match status" value="1"/>
</dbReference>
<dbReference type="GO" id="GO:0009279">
    <property type="term" value="C:cell outer membrane"/>
    <property type="evidence" value="ECO:0007669"/>
    <property type="project" value="UniProtKB-SubCell"/>
</dbReference>
<evidence type="ECO:0000256" key="6">
    <source>
        <dbReference type="SAM" id="MobiDB-lite"/>
    </source>
</evidence>
<gene>
    <name evidence="10" type="ORF">C7S20_19175</name>
</gene>
<name>A0A2R3ZAE4_9FLAO</name>
<dbReference type="InterPro" id="IPR012944">
    <property type="entry name" value="SusD_RagB_dom"/>
</dbReference>
<dbReference type="Gene3D" id="1.25.40.390">
    <property type="match status" value="1"/>
</dbReference>
<feature type="chain" id="PRO_5015354022" evidence="7">
    <location>
        <begin position="22"/>
        <end position="468"/>
    </location>
</feature>
<dbReference type="Proteomes" id="UP000241507">
    <property type="component" value="Chromosome"/>
</dbReference>
<evidence type="ECO:0000259" key="9">
    <source>
        <dbReference type="Pfam" id="PF14322"/>
    </source>
</evidence>
<feature type="domain" description="RagB/SusD" evidence="8">
    <location>
        <begin position="322"/>
        <end position="468"/>
    </location>
</feature>
<feature type="signal peptide" evidence="7">
    <location>
        <begin position="1"/>
        <end position="21"/>
    </location>
</feature>
<evidence type="ECO:0000256" key="2">
    <source>
        <dbReference type="ARBA" id="ARBA00006275"/>
    </source>
</evidence>
<reference evidence="11" key="1">
    <citation type="submission" date="2018-03" db="EMBL/GenBank/DDBJ databases">
        <title>Gramella fulva sp. nov., isolated from a dry surface of tidal flat.</title>
        <authorList>
            <person name="Hwang S.H."/>
            <person name="Hwang W.M."/>
            <person name="Kang K."/>
            <person name="Ahn T.-Y."/>
        </authorList>
    </citation>
    <scope>NUCLEOTIDE SEQUENCE [LARGE SCALE GENOMIC DNA]</scope>
    <source>
        <strain evidence="11">SH35</strain>
    </source>
</reference>
<keyword evidence="5" id="KW-0998">Cell outer membrane</keyword>
<proteinExistence type="inferred from homology"/>
<comment type="subcellular location">
    <subcellularLocation>
        <location evidence="1">Cell outer membrane</location>
    </subcellularLocation>
</comment>
<evidence type="ECO:0000259" key="8">
    <source>
        <dbReference type="Pfam" id="PF07980"/>
    </source>
</evidence>
<keyword evidence="4" id="KW-0472">Membrane</keyword>
<organism evidence="10 11">
    <name type="scientific">Christiangramia fulva</name>
    <dbReference type="NCBI Taxonomy" id="2126553"/>
    <lineage>
        <taxon>Bacteria</taxon>
        <taxon>Pseudomonadati</taxon>
        <taxon>Bacteroidota</taxon>
        <taxon>Flavobacteriia</taxon>
        <taxon>Flavobacteriales</taxon>
        <taxon>Flavobacteriaceae</taxon>
        <taxon>Christiangramia</taxon>
    </lineage>
</organism>
<evidence type="ECO:0000256" key="1">
    <source>
        <dbReference type="ARBA" id="ARBA00004442"/>
    </source>
</evidence>
<evidence type="ECO:0000256" key="7">
    <source>
        <dbReference type="SAM" id="SignalP"/>
    </source>
</evidence>
<dbReference type="EMBL" id="CP028136">
    <property type="protein sequence ID" value="AVR47200.1"/>
    <property type="molecule type" value="Genomic_DNA"/>
</dbReference>
<dbReference type="RefSeq" id="WP_107013966.1">
    <property type="nucleotide sequence ID" value="NZ_CP028136.1"/>
</dbReference>
<sequence>MKINKILLGLSLFAIVLFMNSCEDFLEVETPNYMLDSNTVFADDQTAQGALQGLFNQLFNTSFANGGSQSVSFLGGVSADTYTLTSSTPDLVEFQQNQISPDNNSNLQVWSSAYNIIYQANSLLNGIEDNALLSQEVLNQIEGSGKFIRAFTYFYLVNLYGDIPLILDTDYQQNSLASRTSTEKIYSQILNDLEEASSLLNENYSGGERFRVNKFGALAMLARTHLFLGNWQKAEMYSSQVIEASAYYELLEDPNAIFLANSREAIWQISPIGWGYSFTHTRDGNLLAKTTTSYNPVVLSGDLLNAFTENDKRYENWISPFVTSNDTLYYPYKYKIQYDASGGTIKEYSMVLRLAEQYLIRAEARTRQGDISGAIEDLNKIKNRAGIALIDISQGSPSEDVILDEILLERRREFFSEWGHRWFDLRRFNKTDVLKNKVNSNWTPASNLFPIPNSERMKDPNLTQNPGY</sequence>
<evidence type="ECO:0000256" key="3">
    <source>
        <dbReference type="ARBA" id="ARBA00022729"/>
    </source>
</evidence>
<feature type="region of interest" description="Disordered" evidence="6">
    <location>
        <begin position="449"/>
        <end position="468"/>
    </location>
</feature>
<evidence type="ECO:0000313" key="10">
    <source>
        <dbReference type="EMBL" id="AVR47200.1"/>
    </source>
</evidence>
<dbReference type="Pfam" id="PF14322">
    <property type="entry name" value="SusD-like_3"/>
    <property type="match status" value="1"/>
</dbReference>
<dbReference type="KEGG" id="grs:C7S20_19175"/>